<reference evidence="2 3" key="1">
    <citation type="submission" date="2015-04" db="EMBL/GenBank/DDBJ databases">
        <title>Genome sequence of aromatic hydrocarbons-degrading Sphingobium chungbukense DJ77.</title>
        <authorList>
            <person name="Kim Y.-C."/>
            <person name="Chae J.-C."/>
        </authorList>
    </citation>
    <scope>NUCLEOTIDE SEQUENCE [LARGE SCALE GENOMIC DNA]</scope>
    <source>
        <strain evidence="2 3">DJ77</strain>
    </source>
</reference>
<evidence type="ECO:0000313" key="2">
    <source>
        <dbReference type="EMBL" id="KKW92277.1"/>
    </source>
</evidence>
<gene>
    <name evidence="2" type="ORF">YP76_10120</name>
</gene>
<sequence length="169" mass="19690">MTNARSPRPWTRHFGLPQIPVVIVNPKAFVQIKEDGVRGRCRVVQADEVDWERVTHWRWGDSGRPQSDPDKMTLQDCVEERRRIDADRTRIEAELLVAKRRQDDDAIRDLGHRIQALNQQAAELKLRRHALVTQANVDAYKRAAQEILPPDLLRKLYDRANAIQQEMTK</sequence>
<keyword evidence="1" id="KW-0175">Coiled coil</keyword>
<dbReference type="RefSeq" id="WP_046763481.1">
    <property type="nucleotide sequence ID" value="NZ_LBIC01000004.1"/>
</dbReference>
<accession>A0A0M3AQ17</accession>
<dbReference type="Proteomes" id="UP000033874">
    <property type="component" value="Unassembled WGS sequence"/>
</dbReference>
<proteinExistence type="predicted"/>
<evidence type="ECO:0000256" key="1">
    <source>
        <dbReference type="SAM" id="Coils"/>
    </source>
</evidence>
<organism evidence="2 3">
    <name type="scientific">Sphingobium chungbukense</name>
    <dbReference type="NCBI Taxonomy" id="56193"/>
    <lineage>
        <taxon>Bacteria</taxon>
        <taxon>Pseudomonadati</taxon>
        <taxon>Pseudomonadota</taxon>
        <taxon>Alphaproteobacteria</taxon>
        <taxon>Sphingomonadales</taxon>
        <taxon>Sphingomonadaceae</taxon>
        <taxon>Sphingobium</taxon>
    </lineage>
</organism>
<name>A0A0M3AQ17_9SPHN</name>
<dbReference type="AlphaFoldDB" id="A0A0M3AQ17"/>
<dbReference type="EMBL" id="LBIC01000004">
    <property type="protein sequence ID" value="KKW92277.1"/>
    <property type="molecule type" value="Genomic_DNA"/>
</dbReference>
<keyword evidence="3" id="KW-1185">Reference proteome</keyword>
<comment type="caution">
    <text evidence="2">The sequence shown here is derived from an EMBL/GenBank/DDBJ whole genome shotgun (WGS) entry which is preliminary data.</text>
</comment>
<dbReference type="STRING" id="56193.YP76_10120"/>
<dbReference type="PATRIC" id="fig|56193.3.peg.2100"/>
<protein>
    <submittedName>
        <fullName evidence="2">Uncharacterized protein</fullName>
    </submittedName>
</protein>
<feature type="coiled-coil region" evidence="1">
    <location>
        <begin position="107"/>
        <end position="134"/>
    </location>
</feature>
<evidence type="ECO:0000313" key="3">
    <source>
        <dbReference type="Proteomes" id="UP000033874"/>
    </source>
</evidence>